<accession>A0A3A2ZR63</accession>
<dbReference type="Pfam" id="PF05224">
    <property type="entry name" value="NDT80_PhoG"/>
    <property type="match status" value="1"/>
</dbReference>
<dbReference type="InterPro" id="IPR037141">
    <property type="entry name" value="NDT80_DNA-bd_dom_sf"/>
</dbReference>
<dbReference type="SUPFAM" id="SSF49417">
    <property type="entry name" value="p53-like transcription factors"/>
    <property type="match status" value="1"/>
</dbReference>
<evidence type="ECO:0000259" key="3">
    <source>
        <dbReference type="PROSITE" id="PS51517"/>
    </source>
</evidence>
<dbReference type="GO" id="GO:0045944">
    <property type="term" value="P:positive regulation of transcription by RNA polymerase II"/>
    <property type="evidence" value="ECO:0007669"/>
    <property type="project" value="TreeGrafter"/>
</dbReference>
<comment type="caution">
    <text evidence="4">The sequence shown here is derived from an EMBL/GenBank/DDBJ whole genome shotgun (WGS) entry which is preliminary data.</text>
</comment>
<dbReference type="GO" id="GO:0003700">
    <property type="term" value="F:DNA-binding transcription factor activity"/>
    <property type="evidence" value="ECO:0007669"/>
    <property type="project" value="UniProtKB-UniRule"/>
</dbReference>
<dbReference type="InterPro" id="IPR052605">
    <property type="entry name" value="Fungal_trans_regulator"/>
</dbReference>
<dbReference type="GO" id="GO:0051321">
    <property type="term" value="P:meiotic cell cycle"/>
    <property type="evidence" value="ECO:0007669"/>
    <property type="project" value="TreeGrafter"/>
</dbReference>
<dbReference type="PANTHER" id="PTHR35144">
    <property type="entry name" value="MEIOSIS-SPECIFIC TRANSCRIPTION FACTOR NDT80"/>
    <property type="match status" value="1"/>
</dbReference>
<evidence type="ECO:0000256" key="1">
    <source>
        <dbReference type="ARBA" id="ARBA00023125"/>
    </source>
</evidence>
<evidence type="ECO:0000313" key="4">
    <source>
        <dbReference type="EMBL" id="RJE20405.1"/>
    </source>
</evidence>
<proteinExistence type="predicted"/>
<organism evidence="4 5">
    <name type="scientific">Aspergillus sclerotialis</name>
    <dbReference type="NCBI Taxonomy" id="2070753"/>
    <lineage>
        <taxon>Eukaryota</taxon>
        <taxon>Fungi</taxon>
        <taxon>Dikarya</taxon>
        <taxon>Ascomycota</taxon>
        <taxon>Pezizomycotina</taxon>
        <taxon>Eurotiomycetes</taxon>
        <taxon>Eurotiomycetidae</taxon>
        <taxon>Eurotiales</taxon>
        <taxon>Aspergillaceae</taxon>
        <taxon>Aspergillus</taxon>
        <taxon>Aspergillus subgen. Polypaecilum</taxon>
    </lineage>
</organism>
<reference evidence="5" key="1">
    <citation type="submission" date="2017-02" db="EMBL/GenBank/DDBJ databases">
        <authorList>
            <person name="Tafer H."/>
            <person name="Lopandic K."/>
        </authorList>
    </citation>
    <scope>NUCLEOTIDE SEQUENCE [LARGE SCALE GENOMIC DNA]</scope>
    <source>
        <strain evidence="5">CBS 366.77</strain>
    </source>
</reference>
<feature type="domain" description="NDT80" evidence="3">
    <location>
        <begin position="1"/>
        <end position="158"/>
    </location>
</feature>
<dbReference type="InterPro" id="IPR024061">
    <property type="entry name" value="NDT80_DNA-bd_dom"/>
</dbReference>
<sequence>MADTIWKFLIMAEKHILSFSMSISAIQNGKEGEVEELVQQTPKRSKIKPGNVDIAPKPPFLSDFDIQHPSRPSHTTEVRSVPIDSIVSDNSQYPTEHTFERIQFQKVAANKGRYRAKQQPYNLVVDLYAKVSSPGGVDDYQWAKIARRVSVPLVVRGR</sequence>
<feature type="DNA-binding region" description="NDT80" evidence="2">
    <location>
        <begin position="1"/>
        <end position="158"/>
    </location>
</feature>
<keyword evidence="5" id="KW-1185">Reference proteome</keyword>
<dbReference type="GO" id="GO:0000228">
    <property type="term" value="C:nuclear chromosome"/>
    <property type="evidence" value="ECO:0007669"/>
    <property type="project" value="TreeGrafter"/>
</dbReference>
<dbReference type="AlphaFoldDB" id="A0A3A2ZR63"/>
<dbReference type="GO" id="GO:0003677">
    <property type="term" value="F:DNA binding"/>
    <property type="evidence" value="ECO:0007669"/>
    <property type="project" value="UniProtKB-KW"/>
</dbReference>
<dbReference type="PROSITE" id="PS51517">
    <property type="entry name" value="NDT80"/>
    <property type="match status" value="1"/>
</dbReference>
<dbReference type="Gene3D" id="2.60.40.1390">
    <property type="entry name" value="NDT80 DNA-binding domain"/>
    <property type="match status" value="1"/>
</dbReference>
<dbReference type="Proteomes" id="UP000266188">
    <property type="component" value="Unassembled WGS sequence"/>
</dbReference>
<gene>
    <name evidence="4" type="ORF">PHISCL_07255</name>
</gene>
<dbReference type="EMBL" id="MVGC01000310">
    <property type="protein sequence ID" value="RJE20405.1"/>
    <property type="molecule type" value="Genomic_DNA"/>
</dbReference>
<evidence type="ECO:0000313" key="5">
    <source>
        <dbReference type="Proteomes" id="UP000266188"/>
    </source>
</evidence>
<protein>
    <recommendedName>
        <fullName evidence="3">NDT80 domain-containing protein</fullName>
    </recommendedName>
</protein>
<name>A0A3A2ZR63_9EURO</name>
<evidence type="ECO:0000256" key="2">
    <source>
        <dbReference type="PROSITE-ProRule" id="PRU00850"/>
    </source>
</evidence>
<keyword evidence="1 2" id="KW-0238">DNA-binding</keyword>
<dbReference type="PANTHER" id="PTHR35144:SF2">
    <property type="entry name" value="MEIOSIS-SPECIFIC TRANSCRIPTION FACTOR NDT80"/>
    <property type="match status" value="1"/>
</dbReference>
<dbReference type="InterPro" id="IPR008967">
    <property type="entry name" value="p53-like_TF_DNA-bd_sf"/>
</dbReference>
<dbReference type="OrthoDB" id="2288358at2759"/>